<evidence type="ECO:0000256" key="1">
    <source>
        <dbReference type="ARBA" id="ARBA00022729"/>
    </source>
</evidence>
<organism evidence="3 4">
    <name type="scientific">Phragmitibacter flavus</name>
    <dbReference type="NCBI Taxonomy" id="2576071"/>
    <lineage>
        <taxon>Bacteria</taxon>
        <taxon>Pseudomonadati</taxon>
        <taxon>Verrucomicrobiota</taxon>
        <taxon>Verrucomicrobiia</taxon>
        <taxon>Verrucomicrobiales</taxon>
        <taxon>Verrucomicrobiaceae</taxon>
        <taxon>Phragmitibacter</taxon>
    </lineage>
</organism>
<keyword evidence="4" id="KW-1185">Reference proteome</keyword>
<accession>A0A5R8K7D0</accession>
<proteinExistence type="predicted"/>
<dbReference type="NCBIfam" id="TIGR02601">
    <property type="entry name" value="autotrns_rpt"/>
    <property type="match status" value="4"/>
</dbReference>
<sequence>MNNPRTSRHRFLALLVIFGLAASPSLPAIDYFWQGTTDSNFTTVENWRTEITGATAGAVPTGTDIAHFNADGLVNAFTSLGANRALQGISFNSNSATPITIGTLNDFILSLGSSGIDVLSGAGAHTINSALTLTATQTWNNVSADPAPFTIAGNFTTGTNTLNLTGTNGFTVSGATNVNGVTTLNNTGSGTLLLSGPITLGNTLSLNGTGDINLSGTTTLGASRVINVENTGGVSLGNITNSATATVSINAFDTAAPEVNGVISNGTGSTSVTLNNLSGATGTIDFNAANSFTGTLIIVQGQLNVNASNLANTSINLGATNTNGVGQTATLNLAAGTNYRIGTVTQQANSAGGIISGGAGATLSLDTANRTLNIGKTTSTGPDLLIGVGIVNGGTTGRALTKDGTGTVQFDGVNTFTGTFSVRNGTVIQNASQTASGALTMGGIADVTPVLTINNGVTYRLGGTLSQSSTGNGGIINGNGTLGLFSNRTFSIGDAASAPIDLLISTSITDGDATARNITKTGAGTLSMQGANSYSGSTSLFNGTLILDYSFNNTDSRLHDSAALAMQGGRLELQGNDTGPTIETTGTTTINSGSNTIALVDDGHAVDLYLASLTRTALSTTTGIATGVVNFQLSDPTLTTITAAAGTANNANGFLGGWATHNGNRWATKNVDNQIVAYTGITKNDKTTWAANDDIVVTSPPTGILSAPAVSTLILDNNASTTLDLDNNARSLTLTNNALLVGSTAGANDTTLNGSQIIGHLIPSGVTEMIITNQSPGVFTLNATLGSATSLVGNSLSVVYGGPGLIHLTGTNFNLGTTTIHGNVQVSGGNALADYSTLTLGSASSSLSLNNSSETIGTLSSPTTQTASIDLGTSGHLTINQRNDATYNGTFTGGGTITKAGNNRLSLSSSNLSGFTGNVEVLGGNLELNMDTSGFSAISSLLLRGGTALIAQNGSASRDKIANTATIILEGTTANGLRIASNQNGGRTETAGKLELSAGANTITLANTATSPTAAVTTLTFSDATDAFERSNNATLLVRTSISDLGGPSTSLATRVTFASGIADQLIGNGAIDPLTITDTAILPFAIGGISDVNNPGTSFLTIGNNGLRILLDTEYANNYATAASTDNLSLNTTATALATATFNALRLDTTTGIVDLTGAPGSTLTLTSGALLVSGGATANGSTISGFDQILAGGTPDAVPDELIIFTTTSNAAPTAAVTTINSSIANNGAAPTSLTKTGNGTLVLGGTNSYTGTTTINQGRVEFTTDANLGTGGPIRMAGGTLAWTGANTTDISTRGVQLLGPSSFVIPFHGTSGIAVITGNTFDTTGNTVTLTQSIGQNGNGGLVKTGTGTLNLNGGITYTGSTILQQGTLNFSTIAANTTSALHQIGTTGTLSSTIADGLHTGSVIVGGVFGAQSGNLSGNLTVQGGDVNIGSGQDGLLLIAYKDNSASGGFNIKATANFSAADSVTVNVDRIILGSNATSGSASGTDGNLLLSTSGPNHLTASRIHLADSPGPGNNATGDTSSIILGDADNTIHADMILIGGRKARGEITGDTGTFTLRSQDGHGGANVYLADNDVSTGTIANGVLNLNGMQVNAIINTLNLARHHSGAGGANATLSYNLGIIKATTIEMAITDFRGSSTSDGSTDATINHGGTATMQFQTLSKGNGDAVYNWQGGTIQNLANDNLTNQNVTITFNGTGSATDPTLRTFTVDENQTATFQADAEFAGAGSFTKNGEGDLNLLGTNINTGNVHIAQGTLSLEESGSMNDAAWFNIATDATLKVADRTTSSYASDAVISGTGTIDATDGTFTVGSNIGTINTVGSLRPGASSTNHSLASATTVGDLTGSLTIQGNLVLEGDALPLERAVLQLASSNRNASSSLGNYANIAAWVDNIDTDFASFMEGSGGNHDFIDINGDLTLNLNGGITVETLNGYTGVFGDVFNLLDWVDLNNNGFTMGERYRLGTETGLDLVLPTLAASYQWDTSLFATHGVLVVVPEPTRTTLLTAAFAFLLLQRRRKQK</sequence>
<dbReference type="Proteomes" id="UP000306196">
    <property type="component" value="Unassembled WGS sequence"/>
</dbReference>
<reference evidence="3 4" key="1">
    <citation type="submission" date="2019-05" db="EMBL/GenBank/DDBJ databases">
        <title>Verrucobacter flavum gen. nov., sp. nov. a new member of the family Verrucomicrobiaceae.</title>
        <authorList>
            <person name="Szuroczki S."/>
            <person name="Abbaszade G."/>
            <person name="Szabo A."/>
            <person name="Felfoldi T."/>
            <person name="Schumann P."/>
            <person name="Boka K."/>
            <person name="Keki Z."/>
            <person name="Toumi M."/>
            <person name="Toth E."/>
        </authorList>
    </citation>
    <scope>NUCLEOTIDE SEQUENCE [LARGE SCALE GENOMIC DNA]</scope>
    <source>
        <strain evidence="3 4">MG-N-17</strain>
    </source>
</reference>
<dbReference type="InterPro" id="IPR013425">
    <property type="entry name" value="Autotrns_rpt"/>
</dbReference>
<feature type="chain" id="PRO_5024420734" description="PEP-CTERM sorting domain-containing protein" evidence="2">
    <location>
        <begin position="29"/>
        <end position="2025"/>
    </location>
</feature>
<protein>
    <recommendedName>
        <fullName evidence="5">PEP-CTERM sorting domain-containing protein</fullName>
    </recommendedName>
</protein>
<evidence type="ECO:0000313" key="4">
    <source>
        <dbReference type="Proteomes" id="UP000306196"/>
    </source>
</evidence>
<dbReference type="Pfam" id="PF12951">
    <property type="entry name" value="PATR"/>
    <property type="match status" value="5"/>
</dbReference>
<evidence type="ECO:0000256" key="2">
    <source>
        <dbReference type="SAM" id="SignalP"/>
    </source>
</evidence>
<dbReference type="EMBL" id="VAUV01000029">
    <property type="protein sequence ID" value="TLD68263.1"/>
    <property type="molecule type" value="Genomic_DNA"/>
</dbReference>
<gene>
    <name evidence="3" type="ORF">FEM03_23695</name>
</gene>
<feature type="signal peptide" evidence="2">
    <location>
        <begin position="1"/>
        <end position="28"/>
    </location>
</feature>
<evidence type="ECO:0000313" key="3">
    <source>
        <dbReference type="EMBL" id="TLD68263.1"/>
    </source>
</evidence>
<evidence type="ECO:0008006" key="5">
    <source>
        <dbReference type="Google" id="ProtNLM"/>
    </source>
</evidence>
<name>A0A5R8K7D0_9BACT</name>
<comment type="caution">
    <text evidence="3">The sequence shown here is derived from an EMBL/GenBank/DDBJ whole genome shotgun (WGS) entry which is preliminary data.</text>
</comment>
<keyword evidence="1 2" id="KW-0732">Signal</keyword>
<dbReference type="RefSeq" id="WP_138088845.1">
    <property type="nucleotide sequence ID" value="NZ_VAUV01000029.1"/>
</dbReference>